<sequence>MKLLLVEDSERLRSTLQHGLVAAGFVVDAAADGVMAKGFLDTYEYDLVTLDLMLPRMDGMAVLRGLARLRTRPRVLVLSARDQVSDRIEALNAGADDYLVKPFSFDELVARLRALARRPEEAHMPILECGPLRIDTRSQSAFVADEPLSLTPREFALLGLLMRHRGRVFSRHDILERLAGSDSTASEGSVEVLVFGLRRKLSDAGLEDIVKTRRGAGYLIP</sequence>
<organism evidence="9 10">
    <name type="scientific">Rhodanobacter glycinis</name>
    <dbReference type="NCBI Taxonomy" id="582702"/>
    <lineage>
        <taxon>Bacteria</taxon>
        <taxon>Pseudomonadati</taxon>
        <taxon>Pseudomonadota</taxon>
        <taxon>Gammaproteobacteria</taxon>
        <taxon>Lysobacterales</taxon>
        <taxon>Rhodanobacteraceae</taxon>
        <taxon>Rhodanobacter</taxon>
    </lineage>
</organism>
<dbReference type="GO" id="GO:0005829">
    <property type="term" value="C:cytosol"/>
    <property type="evidence" value="ECO:0007669"/>
    <property type="project" value="TreeGrafter"/>
</dbReference>
<evidence type="ECO:0000259" key="6">
    <source>
        <dbReference type="PROSITE" id="PS50110"/>
    </source>
</evidence>
<reference evidence="10" key="1">
    <citation type="submission" date="2016-10" db="EMBL/GenBank/DDBJ databases">
        <authorList>
            <person name="Varghese N."/>
            <person name="Submissions S."/>
        </authorList>
    </citation>
    <scope>NUCLEOTIDE SEQUENCE [LARGE SCALE GENOMIC DNA]</scope>
    <source>
        <strain evidence="10">MO64</strain>
    </source>
</reference>
<evidence type="ECO:0000313" key="11">
    <source>
        <dbReference type="Proteomes" id="UP000321807"/>
    </source>
</evidence>
<dbReference type="GO" id="GO:0006355">
    <property type="term" value="P:regulation of DNA-templated transcription"/>
    <property type="evidence" value="ECO:0007669"/>
    <property type="project" value="InterPro"/>
</dbReference>
<keyword evidence="3" id="KW-0804">Transcription</keyword>
<dbReference type="SMART" id="SM00862">
    <property type="entry name" value="Trans_reg_C"/>
    <property type="match status" value="1"/>
</dbReference>
<keyword evidence="4" id="KW-0597">Phosphoprotein</keyword>
<reference evidence="8 11" key="3">
    <citation type="submission" date="2019-08" db="EMBL/GenBank/DDBJ databases">
        <title>Complete genome sequence of Rhodanobacter glycinis strain T01E-68 isolated from tomato root.</title>
        <authorList>
            <person name="Weon H.-Y."/>
            <person name="Lee S.A."/>
        </authorList>
    </citation>
    <scope>NUCLEOTIDE SEQUENCE [LARGE SCALE GENOMIC DNA]</scope>
    <source>
        <strain evidence="8 11">T01E-68</strain>
    </source>
</reference>
<evidence type="ECO:0000313" key="8">
    <source>
        <dbReference type="EMBL" id="QEE23240.1"/>
    </source>
</evidence>
<dbReference type="SUPFAM" id="SSF52172">
    <property type="entry name" value="CheY-like"/>
    <property type="match status" value="1"/>
</dbReference>
<dbReference type="GO" id="GO:0032993">
    <property type="term" value="C:protein-DNA complex"/>
    <property type="evidence" value="ECO:0007669"/>
    <property type="project" value="TreeGrafter"/>
</dbReference>
<dbReference type="EMBL" id="CP042807">
    <property type="protein sequence ID" value="QEE23240.1"/>
    <property type="molecule type" value="Genomic_DNA"/>
</dbReference>
<keyword evidence="10" id="KW-1185">Reference proteome</keyword>
<evidence type="ECO:0000313" key="10">
    <source>
        <dbReference type="Proteomes" id="UP000198725"/>
    </source>
</evidence>
<keyword evidence="1" id="KW-0805">Transcription regulation</keyword>
<dbReference type="CDD" id="cd00383">
    <property type="entry name" value="trans_reg_C"/>
    <property type="match status" value="1"/>
</dbReference>
<dbReference type="InterPro" id="IPR001867">
    <property type="entry name" value="OmpR/PhoB-type_DNA-bd"/>
</dbReference>
<protein>
    <submittedName>
        <fullName evidence="8">Response regulator transcription factor</fullName>
    </submittedName>
    <submittedName>
        <fullName evidence="9">Two component transcriptional regulator, winged helix family</fullName>
    </submittedName>
</protein>
<evidence type="ECO:0000256" key="1">
    <source>
        <dbReference type="ARBA" id="ARBA00023015"/>
    </source>
</evidence>
<dbReference type="RefSeq" id="WP_008210772.1">
    <property type="nucleotide sequence ID" value="NZ_CP042807.1"/>
</dbReference>
<gene>
    <name evidence="8" type="ORF">CS053_01055</name>
    <name evidence="9" type="ORF">SAMN05192579_11831</name>
</gene>
<dbReference type="EMBL" id="FOSR01000018">
    <property type="protein sequence ID" value="SFL18424.1"/>
    <property type="molecule type" value="Genomic_DNA"/>
</dbReference>
<dbReference type="InterPro" id="IPR036388">
    <property type="entry name" value="WH-like_DNA-bd_sf"/>
</dbReference>
<dbReference type="InterPro" id="IPR011006">
    <property type="entry name" value="CheY-like_superfamily"/>
</dbReference>
<keyword evidence="2 5" id="KW-0238">DNA-binding</keyword>
<evidence type="ECO:0000256" key="5">
    <source>
        <dbReference type="PROSITE-ProRule" id="PRU01091"/>
    </source>
</evidence>
<dbReference type="Gene3D" id="3.40.50.2300">
    <property type="match status" value="1"/>
</dbReference>
<dbReference type="GO" id="GO:0000976">
    <property type="term" value="F:transcription cis-regulatory region binding"/>
    <property type="evidence" value="ECO:0007669"/>
    <property type="project" value="TreeGrafter"/>
</dbReference>
<dbReference type="Gene3D" id="1.10.10.10">
    <property type="entry name" value="Winged helix-like DNA-binding domain superfamily/Winged helix DNA-binding domain"/>
    <property type="match status" value="1"/>
</dbReference>
<dbReference type="InterPro" id="IPR001789">
    <property type="entry name" value="Sig_transdc_resp-reg_receiver"/>
</dbReference>
<feature type="domain" description="OmpR/PhoB-type" evidence="7">
    <location>
        <begin position="124"/>
        <end position="221"/>
    </location>
</feature>
<dbReference type="Proteomes" id="UP000321807">
    <property type="component" value="Chromosome"/>
</dbReference>
<dbReference type="Proteomes" id="UP000198725">
    <property type="component" value="Unassembled WGS sequence"/>
</dbReference>
<dbReference type="PROSITE" id="PS50110">
    <property type="entry name" value="RESPONSE_REGULATORY"/>
    <property type="match status" value="1"/>
</dbReference>
<dbReference type="KEGG" id="rgl:CS053_01055"/>
<evidence type="ECO:0000256" key="3">
    <source>
        <dbReference type="ARBA" id="ARBA00023163"/>
    </source>
</evidence>
<evidence type="ECO:0000256" key="4">
    <source>
        <dbReference type="PROSITE-ProRule" id="PRU00169"/>
    </source>
</evidence>
<name>A0A1I4FKF9_9GAMM</name>
<dbReference type="Gene3D" id="6.10.250.690">
    <property type="match status" value="1"/>
</dbReference>
<feature type="DNA-binding region" description="OmpR/PhoB-type" evidence="5">
    <location>
        <begin position="124"/>
        <end position="221"/>
    </location>
</feature>
<evidence type="ECO:0000313" key="9">
    <source>
        <dbReference type="EMBL" id="SFL18424.1"/>
    </source>
</evidence>
<dbReference type="Pfam" id="PF00072">
    <property type="entry name" value="Response_reg"/>
    <property type="match status" value="1"/>
</dbReference>
<dbReference type="SMART" id="SM00448">
    <property type="entry name" value="REC"/>
    <property type="match status" value="1"/>
</dbReference>
<dbReference type="Pfam" id="PF00486">
    <property type="entry name" value="Trans_reg_C"/>
    <property type="match status" value="1"/>
</dbReference>
<evidence type="ECO:0000256" key="2">
    <source>
        <dbReference type="ARBA" id="ARBA00023125"/>
    </source>
</evidence>
<feature type="domain" description="Response regulatory" evidence="6">
    <location>
        <begin position="2"/>
        <end position="116"/>
    </location>
</feature>
<feature type="modified residue" description="4-aspartylphosphate" evidence="4">
    <location>
        <position position="51"/>
    </location>
</feature>
<dbReference type="PANTHER" id="PTHR48111">
    <property type="entry name" value="REGULATOR OF RPOS"/>
    <property type="match status" value="1"/>
</dbReference>
<dbReference type="InterPro" id="IPR039420">
    <property type="entry name" value="WalR-like"/>
</dbReference>
<dbReference type="PANTHER" id="PTHR48111:SF67">
    <property type="entry name" value="TRANSCRIPTIONAL REGULATORY PROTEIN TCTD"/>
    <property type="match status" value="1"/>
</dbReference>
<dbReference type="GO" id="GO:0000156">
    <property type="term" value="F:phosphorelay response regulator activity"/>
    <property type="evidence" value="ECO:0007669"/>
    <property type="project" value="TreeGrafter"/>
</dbReference>
<proteinExistence type="predicted"/>
<accession>A0A1I4FKF9</accession>
<dbReference type="AlphaFoldDB" id="A0A1I4FKF9"/>
<reference evidence="9" key="2">
    <citation type="submission" date="2016-10" db="EMBL/GenBank/DDBJ databases">
        <authorList>
            <person name="de Groot N.N."/>
        </authorList>
    </citation>
    <scope>NUCLEOTIDE SEQUENCE [LARGE SCALE GENOMIC DNA]</scope>
    <source>
        <strain evidence="9">MO64</strain>
    </source>
</reference>
<evidence type="ECO:0000259" key="7">
    <source>
        <dbReference type="PROSITE" id="PS51755"/>
    </source>
</evidence>
<dbReference type="PROSITE" id="PS51755">
    <property type="entry name" value="OMPR_PHOB"/>
    <property type="match status" value="1"/>
</dbReference>